<dbReference type="EMBL" id="OZ035823">
    <property type="protein sequence ID" value="CAL1569929.1"/>
    <property type="molecule type" value="Genomic_DNA"/>
</dbReference>
<name>A0AAV2J446_KNICA</name>
<accession>A0AAV2J446</accession>
<proteinExistence type="predicted"/>
<evidence type="ECO:0008006" key="4">
    <source>
        <dbReference type="Google" id="ProtNLM"/>
    </source>
</evidence>
<evidence type="ECO:0000256" key="1">
    <source>
        <dbReference type="SAM" id="MobiDB-lite"/>
    </source>
</evidence>
<dbReference type="Proteomes" id="UP001497482">
    <property type="component" value="Chromosome 1"/>
</dbReference>
<gene>
    <name evidence="2" type="ORF">KC01_LOCUS2289</name>
</gene>
<keyword evidence="3" id="KW-1185">Reference proteome</keyword>
<organism evidence="2 3">
    <name type="scientific">Knipowitschia caucasica</name>
    <name type="common">Caucasian dwarf goby</name>
    <name type="synonym">Pomatoschistus caucasicus</name>
    <dbReference type="NCBI Taxonomy" id="637954"/>
    <lineage>
        <taxon>Eukaryota</taxon>
        <taxon>Metazoa</taxon>
        <taxon>Chordata</taxon>
        <taxon>Craniata</taxon>
        <taxon>Vertebrata</taxon>
        <taxon>Euteleostomi</taxon>
        <taxon>Actinopterygii</taxon>
        <taxon>Neopterygii</taxon>
        <taxon>Teleostei</taxon>
        <taxon>Neoteleostei</taxon>
        <taxon>Acanthomorphata</taxon>
        <taxon>Gobiaria</taxon>
        <taxon>Gobiiformes</taxon>
        <taxon>Gobioidei</taxon>
        <taxon>Gobiidae</taxon>
        <taxon>Gobiinae</taxon>
        <taxon>Knipowitschia</taxon>
    </lineage>
</organism>
<evidence type="ECO:0000313" key="3">
    <source>
        <dbReference type="Proteomes" id="UP001497482"/>
    </source>
</evidence>
<dbReference type="AlphaFoldDB" id="A0AAV2J446"/>
<evidence type="ECO:0000313" key="2">
    <source>
        <dbReference type="EMBL" id="CAL1569929.1"/>
    </source>
</evidence>
<feature type="region of interest" description="Disordered" evidence="1">
    <location>
        <begin position="65"/>
        <end position="84"/>
    </location>
</feature>
<reference evidence="2 3" key="1">
    <citation type="submission" date="2024-04" db="EMBL/GenBank/DDBJ databases">
        <authorList>
            <person name="Waldvogel A.-M."/>
            <person name="Schoenle A."/>
        </authorList>
    </citation>
    <scope>NUCLEOTIDE SEQUENCE [LARGE SCALE GENOMIC DNA]</scope>
</reference>
<protein>
    <recommendedName>
        <fullName evidence="4">Secreted protein</fullName>
    </recommendedName>
</protein>
<sequence length="84" mass="9271">MQCPQPPHSGPHQGLTVGLHTSLWLTLFWMRSFSSGSSFISKRSGSAEVVHICLQLPNPHIKYHTQTPRCRGGPKASMGENVFV</sequence>